<sequence length="383" mass="42148">MSAPLIPPPLTLYVHYPWCVRKCPYCDFNSHTQRTVDDAAYFAALLRQLEQTLPLIWGRHIHALFFGGGTPSLMPPEALADFLSQARALLGFGAEVEVTLEANPGTAEAEKFAAFRVAGVNRLSVGVQSFDDRQLQTLGRIHSAAEAHAALDMVRAAGFDNFNIDLMFALPGQTVGDALADLEAALAHAPTHLSHYQLTLEPNTPFYRQPPPGLPDDDVATEIQQACAARLQAAGFEHYEVSAWAQPGRACRHNLNYWRYGDYIGLGAGAHGKLTLAQRNEILRTQMPASPGAYVAEIERGGMGRQHSVPLTERPFEYMLNRLRLFEPFALAEFEAVTGVSREVVLPTLNALQEKGLLVQQNDAWTLTEQGQAFLNDVIEAFL</sequence>
<dbReference type="PANTHER" id="PTHR13932">
    <property type="entry name" value="COPROPORPHYRINIGEN III OXIDASE"/>
    <property type="match status" value="1"/>
</dbReference>
<dbReference type="InterPro" id="IPR006638">
    <property type="entry name" value="Elp3/MiaA/NifB-like_rSAM"/>
</dbReference>
<gene>
    <name evidence="12" type="ORF">SAMN05443662_0125</name>
</gene>
<keyword evidence="10" id="KW-0004">4Fe-4S</keyword>
<keyword evidence="9 10" id="KW-0143">Chaperone</keyword>
<evidence type="ECO:0000256" key="3">
    <source>
        <dbReference type="ARBA" id="ARBA00017228"/>
    </source>
</evidence>
<protein>
    <recommendedName>
        <fullName evidence="3 10">Heme chaperone HemW</fullName>
    </recommendedName>
</protein>
<evidence type="ECO:0000256" key="7">
    <source>
        <dbReference type="ARBA" id="ARBA00023004"/>
    </source>
</evidence>
<dbReference type="Pfam" id="PF04055">
    <property type="entry name" value="Radical_SAM"/>
    <property type="match status" value="1"/>
</dbReference>
<dbReference type="Proteomes" id="UP000198461">
    <property type="component" value="Unassembled WGS sequence"/>
</dbReference>
<evidence type="ECO:0000256" key="1">
    <source>
        <dbReference type="ARBA" id="ARBA00001966"/>
    </source>
</evidence>
<dbReference type="AlphaFoldDB" id="A0A1N6DGG4"/>
<dbReference type="InterPro" id="IPR010723">
    <property type="entry name" value="HemN_C"/>
</dbReference>
<dbReference type="InterPro" id="IPR007197">
    <property type="entry name" value="rSAM"/>
</dbReference>
<dbReference type="RefSeq" id="WP_084188164.1">
    <property type="nucleotide sequence ID" value="NZ_FSRE01000001.1"/>
</dbReference>
<keyword evidence="10" id="KW-0963">Cytoplasm</keyword>
<dbReference type="STRING" id="364032.SAMN05443662_0125"/>
<dbReference type="SFLD" id="SFLDG01065">
    <property type="entry name" value="anaerobic_coproporphyrinogen-I"/>
    <property type="match status" value="1"/>
</dbReference>
<dbReference type="SUPFAM" id="SSF102114">
    <property type="entry name" value="Radical SAM enzymes"/>
    <property type="match status" value="1"/>
</dbReference>
<evidence type="ECO:0000256" key="9">
    <source>
        <dbReference type="ARBA" id="ARBA00023186"/>
    </source>
</evidence>
<dbReference type="GO" id="GO:0005737">
    <property type="term" value="C:cytoplasm"/>
    <property type="evidence" value="ECO:0007669"/>
    <property type="project" value="UniProtKB-SubCell"/>
</dbReference>
<comment type="similarity">
    <text evidence="2">Belongs to the anaerobic coproporphyrinogen-III oxidase family. HemW subfamily.</text>
</comment>
<dbReference type="PROSITE" id="PS51918">
    <property type="entry name" value="RADICAL_SAM"/>
    <property type="match status" value="1"/>
</dbReference>
<dbReference type="NCBIfam" id="TIGR00539">
    <property type="entry name" value="hemN_rel"/>
    <property type="match status" value="1"/>
</dbReference>
<feature type="domain" description="Radical SAM core" evidence="11">
    <location>
        <begin position="4"/>
        <end position="237"/>
    </location>
</feature>
<evidence type="ECO:0000313" key="12">
    <source>
        <dbReference type="EMBL" id="SIN69848.1"/>
    </source>
</evidence>
<dbReference type="SFLD" id="SFLDG01082">
    <property type="entry name" value="B12-binding_domain_containing"/>
    <property type="match status" value="1"/>
</dbReference>
<keyword evidence="8 10" id="KW-0411">Iron-sulfur</keyword>
<dbReference type="GO" id="GO:0051539">
    <property type="term" value="F:4 iron, 4 sulfur cluster binding"/>
    <property type="evidence" value="ECO:0007669"/>
    <property type="project" value="UniProtKB-UniRule"/>
</dbReference>
<keyword evidence="7 10" id="KW-0408">Iron</keyword>
<keyword evidence="5 10" id="KW-0949">S-adenosyl-L-methionine</keyword>
<comment type="function">
    <text evidence="10">Probably acts as a heme chaperone, transferring heme to an unknown acceptor. Binds one molecule of heme per monomer, possibly covalently. Binds 1 [4Fe-4S] cluster. The cluster is coordinated with 3 cysteines and an exchangeable S-adenosyl-L-methionine.</text>
</comment>
<dbReference type="SFLD" id="SFLDF00562">
    <property type="entry name" value="HemN-like__clustered_with_heat"/>
    <property type="match status" value="1"/>
</dbReference>
<dbReference type="InterPro" id="IPR004559">
    <property type="entry name" value="HemW-like"/>
</dbReference>
<dbReference type="PANTHER" id="PTHR13932:SF5">
    <property type="entry name" value="RADICAL S-ADENOSYL METHIONINE DOMAIN-CONTAINING PROTEIN 1, MITOCHONDRIAL"/>
    <property type="match status" value="1"/>
</dbReference>
<evidence type="ECO:0000256" key="8">
    <source>
        <dbReference type="ARBA" id="ARBA00023014"/>
    </source>
</evidence>
<evidence type="ECO:0000256" key="10">
    <source>
        <dbReference type="RuleBase" id="RU364116"/>
    </source>
</evidence>
<evidence type="ECO:0000259" key="11">
    <source>
        <dbReference type="PROSITE" id="PS51918"/>
    </source>
</evidence>
<dbReference type="GO" id="GO:0006779">
    <property type="term" value="P:porphyrin-containing compound biosynthetic process"/>
    <property type="evidence" value="ECO:0007669"/>
    <property type="project" value="InterPro"/>
</dbReference>
<keyword evidence="6 10" id="KW-0479">Metal-binding</keyword>
<evidence type="ECO:0000256" key="2">
    <source>
        <dbReference type="ARBA" id="ARBA00006100"/>
    </source>
</evidence>
<evidence type="ECO:0000313" key="13">
    <source>
        <dbReference type="Proteomes" id="UP000198461"/>
    </source>
</evidence>
<evidence type="ECO:0000256" key="4">
    <source>
        <dbReference type="ARBA" id="ARBA00022617"/>
    </source>
</evidence>
<organism evidence="12 13">
    <name type="scientific">Sulfurivirga caldicuralii</name>
    <dbReference type="NCBI Taxonomy" id="364032"/>
    <lineage>
        <taxon>Bacteria</taxon>
        <taxon>Pseudomonadati</taxon>
        <taxon>Pseudomonadota</taxon>
        <taxon>Gammaproteobacteria</taxon>
        <taxon>Thiotrichales</taxon>
        <taxon>Piscirickettsiaceae</taxon>
        <taxon>Sulfurivirga</taxon>
    </lineage>
</organism>
<comment type="cofactor">
    <cofactor evidence="1">
        <name>[4Fe-4S] cluster</name>
        <dbReference type="ChEBI" id="CHEBI:49883"/>
    </cofactor>
</comment>
<dbReference type="EMBL" id="FSRE01000001">
    <property type="protein sequence ID" value="SIN69848.1"/>
    <property type="molecule type" value="Genomic_DNA"/>
</dbReference>
<dbReference type="OrthoDB" id="9808022at2"/>
<reference evidence="12 13" key="1">
    <citation type="submission" date="2016-11" db="EMBL/GenBank/DDBJ databases">
        <authorList>
            <person name="Jaros S."/>
            <person name="Januszkiewicz K."/>
            <person name="Wedrychowicz H."/>
        </authorList>
    </citation>
    <scope>NUCLEOTIDE SEQUENCE [LARGE SCALE GENOMIC DNA]</scope>
    <source>
        <strain evidence="12 13">DSM 17737</strain>
    </source>
</reference>
<keyword evidence="13" id="KW-1185">Reference proteome</keyword>
<dbReference type="Pfam" id="PF06969">
    <property type="entry name" value="HemN_C"/>
    <property type="match status" value="1"/>
</dbReference>
<dbReference type="Gene3D" id="3.20.20.70">
    <property type="entry name" value="Aldolase class I"/>
    <property type="match status" value="1"/>
</dbReference>
<proteinExistence type="inferred from homology"/>
<dbReference type="GO" id="GO:0004109">
    <property type="term" value="F:coproporphyrinogen oxidase activity"/>
    <property type="evidence" value="ECO:0007669"/>
    <property type="project" value="InterPro"/>
</dbReference>
<dbReference type="SMART" id="SM00729">
    <property type="entry name" value="Elp3"/>
    <property type="match status" value="1"/>
</dbReference>
<dbReference type="InterPro" id="IPR034505">
    <property type="entry name" value="Coproporphyrinogen-III_oxidase"/>
</dbReference>
<comment type="subcellular location">
    <subcellularLocation>
        <location evidence="10">Cytoplasm</location>
    </subcellularLocation>
</comment>
<name>A0A1N6DGG4_9GAMM</name>
<dbReference type="SFLD" id="SFLDS00029">
    <property type="entry name" value="Radical_SAM"/>
    <property type="match status" value="1"/>
</dbReference>
<dbReference type="SFLD" id="SFLDF00288">
    <property type="entry name" value="HemN-like__clustered_with_nucl"/>
    <property type="match status" value="1"/>
</dbReference>
<dbReference type="GO" id="GO:0046872">
    <property type="term" value="F:metal ion binding"/>
    <property type="evidence" value="ECO:0007669"/>
    <property type="project" value="UniProtKB-UniRule"/>
</dbReference>
<evidence type="ECO:0000256" key="5">
    <source>
        <dbReference type="ARBA" id="ARBA00022691"/>
    </source>
</evidence>
<keyword evidence="4 10" id="KW-0349">Heme</keyword>
<dbReference type="InterPro" id="IPR013785">
    <property type="entry name" value="Aldolase_TIM"/>
</dbReference>
<evidence type="ECO:0000256" key="6">
    <source>
        <dbReference type="ARBA" id="ARBA00022723"/>
    </source>
</evidence>
<accession>A0A1N6DGG4</accession>
<dbReference type="InterPro" id="IPR058240">
    <property type="entry name" value="rSAM_sf"/>
</dbReference>
<dbReference type="CDD" id="cd01335">
    <property type="entry name" value="Radical_SAM"/>
    <property type="match status" value="1"/>
</dbReference>